<keyword evidence="5" id="KW-0560">Oxidoreductase</keyword>
<dbReference type="Gene3D" id="3.40.50.720">
    <property type="entry name" value="NAD(P)-binding Rossmann-like Domain"/>
    <property type="match status" value="1"/>
</dbReference>
<sequence>MRCLYFDGQLKYRDDYPVPAPAPGEALVKVLYAGVCNTDREILAGYKGFTGILGHEFVGVVEEGAGWEGRRVVADINLGCGRCPRCREGLANHCRSRRVLGITGKDGAFAEYLTLPCANLREVPPGVSDLAAVFAEPLAAALEICDQCHIRPSERIAVLGDGKLGQLVARVLSLTGCDLTVVGKHPAKLALLDGLAATATADAAGKEGPFDLVVECTGSPAGLAAGQDLVKPRGRIVLKSTFASDAVLSSTLWVVRELTLVGSRCGPTSAALRLLARRLVDVEPLVGGVFRLADGAAVFAPPGGLKAIFDCRIP</sequence>
<keyword evidence="3" id="KW-0479">Metal-binding</keyword>
<keyword evidence="9" id="KW-1185">Reference proteome</keyword>
<gene>
    <name evidence="8" type="ORF">Q4T40_16650</name>
</gene>
<comment type="cofactor">
    <cofactor evidence="1">
        <name>Zn(2+)</name>
        <dbReference type="ChEBI" id="CHEBI:29105"/>
    </cofactor>
</comment>
<dbReference type="SUPFAM" id="SSF50129">
    <property type="entry name" value="GroES-like"/>
    <property type="match status" value="1"/>
</dbReference>
<comment type="caution">
    <text evidence="8">The sequence shown here is derived from an EMBL/GenBank/DDBJ whole genome shotgun (WGS) entry which is preliminary data.</text>
</comment>
<dbReference type="SUPFAM" id="SSF51735">
    <property type="entry name" value="NAD(P)-binding Rossmann-fold domains"/>
    <property type="match status" value="1"/>
</dbReference>
<dbReference type="InterPro" id="IPR011032">
    <property type="entry name" value="GroES-like_sf"/>
</dbReference>
<reference evidence="8 9" key="1">
    <citation type="submission" date="2023-07" db="EMBL/GenBank/DDBJ databases">
        <title>The novel representative of Negativicutes class, Anaeroselena agilis gen. nov. sp. nov.</title>
        <authorList>
            <person name="Prokofeva M.I."/>
            <person name="Elcheninov A.G."/>
            <person name="Klyukina A."/>
            <person name="Kublanov I.V."/>
            <person name="Frolov E.N."/>
            <person name="Podosokorskaya O.A."/>
        </authorList>
    </citation>
    <scope>NUCLEOTIDE SEQUENCE [LARGE SCALE GENOMIC DNA]</scope>
    <source>
        <strain evidence="8 9">4137-cl</strain>
    </source>
</reference>
<dbReference type="CDD" id="cd08242">
    <property type="entry name" value="MDR_like"/>
    <property type="match status" value="1"/>
</dbReference>
<comment type="similarity">
    <text evidence="2">Belongs to the zinc-containing alcohol dehydrogenase family.</text>
</comment>
<dbReference type="Proteomes" id="UP001254848">
    <property type="component" value="Unassembled WGS sequence"/>
</dbReference>
<evidence type="ECO:0000256" key="4">
    <source>
        <dbReference type="ARBA" id="ARBA00022833"/>
    </source>
</evidence>
<evidence type="ECO:0000256" key="5">
    <source>
        <dbReference type="ARBA" id="ARBA00023002"/>
    </source>
</evidence>
<dbReference type="RefSeq" id="WP_413781342.1">
    <property type="nucleotide sequence ID" value="NZ_JAUOZS010000001.1"/>
</dbReference>
<evidence type="ECO:0000313" key="8">
    <source>
        <dbReference type="EMBL" id="MDT8902873.1"/>
    </source>
</evidence>
<name>A0ABU3P1F2_9FIRM</name>
<feature type="domain" description="Alcohol dehydrogenase-like N-terminal" evidence="7">
    <location>
        <begin position="23"/>
        <end position="124"/>
    </location>
</feature>
<dbReference type="EMBL" id="JAUOZS010000001">
    <property type="protein sequence ID" value="MDT8902873.1"/>
    <property type="molecule type" value="Genomic_DNA"/>
</dbReference>
<evidence type="ECO:0000256" key="3">
    <source>
        <dbReference type="ARBA" id="ARBA00022723"/>
    </source>
</evidence>
<evidence type="ECO:0000313" key="9">
    <source>
        <dbReference type="Proteomes" id="UP001254848"/>
    </source>
</evidence>
<dbReference type="Pfam" id="PF08240">
    <property type="entry name" value="ADH_N"/>
    <property type="match status" value="1"/>
</dbReference>
<protein>
    <submittedName>
        <fullName evidence="8">Alcohol dehydrogenase catalytic domain-containing protein</fullName>
    </submittedName>
</protein>
<dbReference type="InterPro" id="IPR013154">
    <property type="entry name" value="ADH-like_N"/>
</dbReference>
<feature type="domain" description="Alcohol dehydrogenase-like C-terminal" evidence="6">
    <location>
        <begin position="164"/>
        <end position="267"/>
    </location>
</feature>
<organism evidence="8 9">
    <name type="scientific">Anaeroselena agilis</name>
    <dbReference type="NCBI Taxonomy" id="3063788"/>
    <lineage>
        <taxon>Bacteria</taxon>
        <taxon>Bacillati</taxon>
        <taxon>Bacillota</taxon>
        <taxon>Negativicutes</taxon>
        <taxon>Acetonemataceae</taxon>
        <taxon>Anaeroselena</taxon>
    </lineage>
</organism>
<evidence type="ECO:0000259" key="6">
    <source>
        <dbReference type="Pfam" id="PF00107"/>
    </source>
</evidence>
<accession>A0ABU3P1F2</accession>
<dbReference type="InterPro" id="IPR013149">
    <property type="entry name" value="ADH-like_C"/>
</dbReference>
<evidence type="ECO:0000256" key="1">
    <source>
        <dbReference type="ARBA" id="ARBA00001947"/>
    </source>
</evidence>
<evidence type="ECO:0000259" key="7">
    <source>
        <dbReference type="Pfam" id="PF08240"/>
    </source>
</evidence>
<dbReference type="Pfam" id="PF00107">
    <property type="entry name" value="ADH_zinc_N"/>
    <property type="match status" value="1"/>
</dbReference>
<dbReference type="Gene3D" id="3.90.180.10">
    <property type="entry name" value="Medium-chain alcohol dehydrogenases, catalytic domain"/>
    <property type="match status" value="1"/>
</dbReference>
<keyword evidence="4" id="KW-0862">Zinc</keyword>
<dbReference type="PANTHER" id="PTHR43350">
    <property type="entry name" value="NAD-DEPENDENT ALCOHOL DEHYDROGENASE"/>
    <property type="match status" value="1"/>
</dbReference>
<proteinExistence type="inferred from homology"/>
<dbReference type="InterPro" id="IPR036291">
    <property type="entry name" value="NAD(P)-bd_dom_sf"/>
</dbReference>
<evidence type="ECO:0000256" key="2">
    <source>
        <dbReference type="ARBA" id="ARBA00008072"/>
    </source>
</evidence>
<dbReference type="PANTHER" id="PTHR43350:SF2">
    <property type="entry name" value="GROES-LIKE ZINC-BINDING ALCOHOL DEHYDROGENASE FAMILY PROTEIN"/>
    <property type="match status" value="1"/>
</dbReference>